<keyword evidence="8" id="KW-1185">Reference proteome</keyword>
<dbReference type="Proteomes" id="UP000019149">
    <property type="component" value="Unassembled WGS sequence"/>
</dbReference>
<dbReference type="SUPFAM" id="SSF54928">
    <property type="entry name" value="RNA-binding domain, RBD"/>
    <property type="match status" value="1"/>
</dbReference>
<accession>W6UAL1</accession>
<evidence type="ECO:0000259" key="6">
    <source>
        <dbReference type="PROSITE" id="PS50102"/>
    </source>
</evidence>
<evidence type="ECO:0000256" key="4">
    <source>
        <dbReference type="PROSITE-ProRule" id="PRU00176"/>
    </source>
</evidence>
<comment type="subcellular location">
    <subcellularLocation>
        <location evidence="1">Nucleus</location>
    </subcellularLocation>
</comment>
<dbReference type="InterPro" id="IPR000504">
    <property type="entry name" value="RRM_dom"/>
</dbReference>
<dbReference type="PANTHER" id="PTHR10501">
    <property type="entry name" value="U1 SMALL NUCLEAR RIBONUCLEOPROTEIN A/U2 SMALL NUCLEAR RIBONUCLEOPROTEIN B"/>
    <property type="match status" value="1"/>
</dbReference>
<keyword evidence="2 4" id="KW-0694">RNA-binding</keyword>
<dbReference type="FunFam" id="3.30.70.330:FF:000037">
    <property type="entry name" value="RNA-binding protein with multiple splicing 2"/>
    <property type="match status" value="1"/>
</dbReference>
<feature type="region of interest" description="Disordered" evidence="5">
    <location>
        <begin position="70"/>
        <end position="103"/>
    </location>
</feature>
<dbReference type="SMART" id="SM00360">
    <property type="entry name" value="RRM"/>
    <property type="match status" value="1"/>
</dbReference>
<feature type="compositionally biased region" description="Polar residues" evidence="5">
    <location>
        <begin position="412"/>
        <end position="447"/>
    </location>
</feature>
<dbReference type="CTD" id="36345376"/>
<feature type="region of interest" description="Disordered" evidence="5">
    <location>
        <begin position="406"/>
        <end position="447"/>
    </location>
</feature>
<dbReference type="InterPro" id="IPR012677">
    <property type="entry name" value="Nucleotide-bd_a/b_plait_sf"/>
</dbReference>
<protein>
    <submittedName>
        <fullName evidence="7">Protein couch potato</fullName>
    </submittedName>
</protein>
<comment type="caution">
    <text evidence="7">The sequence shown here is derived from an EMBL/GenBank/DDBJ whole genome shotgun (WGS) entry which is preliminary data.</text>
</comment>
<proteinExistence type="predicted"/>
<dbReference type="STRING" id="6210.W6UAL1"/>
<dbReference type="Pfam" id="PF00076">
    <property type="entry name" value="RRM_1"/>
    <property type="match status" value="1"/>
</dbReference>
<dbReference type="OrthoDB" id="431169at2759"/>
<dbReference type="GeneID" id="36345376"/>
<dbReference type="GO" id="GO:0005634">
    <property type="term" value="C:nucleus"/>
    <property type="evidence" value="ECO:0007669"/>
    <property type="project" value="UniProtKB-SubCell"/>
</dbReference>
<gene>
    <name evidence="7" type="ORF">EGR_09661</name>
</gene>
<dbReference type="EMBL" id="APAU02000159">
    <property type="protein sequence ID" value="EUB55487.1"/>
    <property type="molecule type" value="Genomic_DNA"/>
</dbReference>
<dbReference type="AlphaFoldDB" id="W6UAL1"/>
<evidence type="ECO:0000313" key="8">
    <source>
        <dbReference type="Proteomes" id="UP000019149"/>
    </source>
</evidence>
<dbReference type="OMA" id="QWTANPH"/>
<evidence type="ECO:0000256" key="5">
    <source>
        <dbReference type="SAM" id="MobiDB-lite"/>
    </source>
</evidence>
<dbReference type="PROSITE" id="PS50102">
    <property type="entry name" value="RRM"/>
    <property type="match status" value="1"/>
</dbReference>
<evidence type="ECO:0000256" key="1">
    <source>
        <dbReference type="ARBA" id="ARBA00004123"/>
    </source>
</evidence>
<dbReference type="CDD" id="cd12420">
    <property type="entry name" value="RRM_RBPMS_like"/>
    <property type="match status" value="1"/>
</dbReference>
<evidence type="ECO:0000256" key="2">
    <source>
        <dbReference type="ARBA" id="ARBA00022884"/>
    </source>
</evidence>
<feature type="domain" description="RRM" evidence="6">
    <location>
        <begin position="166"/>
        <end position="248"/>
    </location>
</feature>
<sequence length="541" mass="57436">MCMSSIQRSAVQAHRQVGRDRDKLVRGEIYSRRESRYPNAVALGLRNPLKAVPTSGLLLYARSCLKRQHITTESREPETEEAEEMSTNLMLPPAPPQQLSNGSTCRIKADPQSQQQQQHQQHQVVEEANDGVNLNDESMMVLSQSVDSIHTVGTAAGSDALDHQVRTLFVSGLPLDTKSRELYLLFRGFKGYLSSTLKPAGKNGKLTAPVGFVTFETREQAENALNELQGIKFDPEGNQHMRLEFARSNTKVTKPKWPPGFPLPPGAPTGFPFIPATGNPASLSPLGQQTGFPGVLPTNFLPHLAGFDPTTMALIAAQDPTQWTANPHFGYDSTGLFTSIGAAPAAFLQASNFRPILPMNAGGTTPVSQSGATPVANHLQLVQAALQATNAAAALGLMATGGSNGGGATGNLQQQASGATPQGSSPTGSVISSGTHSQTAYSALQNHQQQQQQQQQFLAANSSVQQQQQQQRQQAALAAAAASVGLPAGLLPGMLSGLTTPSGLKEEHNQNGTSVAVDAILKMKRGITSPTFKDNLVICFD</sequence>
<dbReference type="KEGG" id="egl:EGR_09661"/>
<organism evidence="7 8">
    <name type="scientific">Echinococcus granulosus</name>
    <name type="common">Hydatid tapeworm</name>
    <dbReference type="NCBI Taxonomy" id="6210"/>
    <lineage>
        <taxon>Eukaryota</taxon>
        <taxon>Metazoa</taxon>
        <taxon>Spiralia</taxon>
        <taxon>Lophotrochozoa</taxon>
        <taxon>Platyhelminthes</taxon>
        <taxon>Cestoda</taxon>
        <taxon>Eucestoda</taxon>
        <taxon>Cyclophyllidea</taxon>
        <taxon>Taeniidae</taxon>
        <taxon>Echinococcus</taxon>
        <taxon>Echinococcus granulosus group</taxon>
    </lineage>
</organism>
<dbReference type="InterPro" id="IPR035979">
    <property type="entry name" value="RBD_domain_sf"/>
</dbReference>
<dbReference type="GO" id="GO:0003723">
    <property type="term" value="F:RNA binding"/>
    <property type="evidence" value="ECO:0007669"/>
    <property type="project" value="UniProtKB-UniRule"/>
</dbReference>
<dbReference type="RefSeq" id="XP_024346683.1">
    <property type="nucleotide sequence ID" value="XM_024498910.1"/>
</dbReference>
<evidence type="ECO:0000313" key="7">
    <source>
        <dbReference type="EMBL" id="EUB55487.1"/>
    </source>
</evidence>
<reference evidence="7 8" key="1">
    <citation type="journal article" date="2013" name="Nat. Genet.">
        <title>The genome of the hydatid tapeworm Echinococcus granulosus.</title>
        <authorList>
            <person name="Zheng H."/>
            <person name="Zhang W."/>
            <person name="Zhang L."/>
            <person name="Zhang Z."/>
            <person name="Li J."/>
            <person name="Lu G."/>
            <person name="Zhu Y."/>
            <person name="Wang Y."/>
            <person name="Huang Y."/>
            <person name="Liu J."/>
            <person name="Kang H."/>
            <person name="Chen J."/>
            <person name="Wang L."/>
            <person name="Chen A."/>
            <person name="Yu S."/>
            <person name="Gao Z."/>
            <person name="Jin L."/>
            <person name="Gu W."/>
            <person name="Wang Z."/>
            <person name="Zhao L."/>
            <person name="Shi B."/>
            <person name="Wen H."/>
            <person name="Lin R."/>
            <person name="Jones M.K."/>
            <person name="Brejova B."/>
            <person name="Vinar T."/>
            <person name="Zhao G."/>
            <person name="McManus D.P."/>
            <person name="Chen Z."/>
            <person name="Zhou Y."/>
            <person name="Wang S."/>
        </authorList>
    </citation>
    <scope>NUCLEOTIDE SEQUENCE [LARGE SCALE GENOMIC DNA]</scope>
</reference>
<keyword evidence="3" id="KW-0539">Nucleus</keyword>
<name>W6UAL1_ECHGR</name>
<evidence type="ECO:0000256" key="3">
    <source>
        <dbReference type="ARBA" id="ARBA00023242"/>
    </source>
</evidence>
<dbReference type="Gene3D" id="3.30.70.330">
    <property type="match status" value="1"/>
</dbReference>